<dbReference type="Pfam" id="PF01187">
    <property type="entry name" value="MIF"/>
    <property type="match status" value="1"/>
</dbReference>
<name>A0A9P5WZC2_9AGAR</name>
<dbReference type="SUPFAM" id="SSF55331">
    <property type="entry name" value="Tautomerase/MIF"/>
    <property type="match status" value="1"/>
</dbReference>
<dbReference type="InterPro" id="IPR001398">
    <property type="entry name" value="Macrophage_inhib_fac"/>
</dbReference>
<comment type="similarity">
    <text evidence="1">Belongs to the MIF family.</text>
</comment>
<evidence type="ECO:0000256" key="1">
    <source>
        <dbReference type="ARBA" id="ARBA00005851"/>
    </source>
</evidence>
<feature type="non-terminal residue" evidence="2">
    <location>
        <position position="58"/>
    </location>
</feature>
<proteinExistence type="inferred from homology"/>
<dbReference type="Proteomes" id="UP000807342">
    <property type="component" value="Unassembled WGS sequence"/>
</dbReference>
<organism evidence="2 3">
    <name type="scientific">Macrolepiota fuliginosa MF-IS2</name>
    <dbReference type="NCBI Taxonomy" id="1400762"/>
    <lineage>
        <taxon>Eukaryota</taxon>
        <taxon>Fungi</taxon>
        <taxon>Dikarya</taxon>
        <taxon>Basidiomycota</taxon>
        <taxon>Agaricomycotina</taxon>
        <taxon>Agaricomycetes</taxon>
        <taxon>Agaricomycetidae</taxon>
        <taxon>Agaricales</taxon>
        <taxon>Agaricineae</taxon>
        <taxon>Agaricaceae</taxon>
        <taxon>Macrolepiota</taxon>
    </lineage>
</organism>
<dbReference type="OrthoDB" id="255819at2759"/>
<accession>A0A9P5WZC2</accession>
<gene>
    <name evidence="2" type="ORF">P691DRAFT_684241</name>
</gene>
<dbReference type="EMBL" id="MU151952">
    <property type="protein sequence ID" value="KAF9441332.1"/>
    <property type="molecule type" value="Genomic_DNA"/>
</dbReference>
<dbReference type="AlphaFoldDB" id="A0A9P5WZC2"/>
<evidence type="ECO:0000313" key="2">
    <source>
        <dbReference type="EMBL" id="KAF9441332.1"/>
    </source>
</evidence>
<keyword evidence="3" id="KW-1185">Reference proteome</keyword>
<dbReference type="InterPro" id="IPR014347">
    <property type="entry name" value="Tautomerase/MIF_sf"/>
</dbReference>
<sequence length="58" mass="6406">MLIGGMQIADPKTFALEFSKFGAELLGKPEAYITVQYHHNETITFGGTFDPAFTLKIV</sequence>
<comment type="caution">
    <text evidence="2">The sequence shown here is derived from an EMBL/GenBank/DDBJ whole genome shotgun (WGS) entry which is preliminary data.</text>
</comment>
<protein>
    <submittedName>
        <fullName evidence="2">Uncharacterized protein</fullName>
    </submittedName>
</protein>
<dbReference type="Gene3D" id="3.30.429.10">
    <property type="entry name" value="Macrophage Migration Inhibitory Factor"/>
    <property type="match status" value="1"/>
</dbReference>
<reference evidence="2" key="1">
    <citation type="submission" date="2020-11" db="EMBL/GenBank/DDBJ databases">
        <authorList>
            <consortium name="DOE Joint Genome Institute"/>
            <person name="Ahrendt S."/>
            <person name="Riley R."/>
            <person name="Andreopoulos W."/>
            <person name="Labutti K."/>
            <person name="Pangilinan J."/>
            <person name="Ruiz-Duenas F.J."/>
            <person name="Barrasa J.M."/>
            <person name="Sanchez-Garcia M."/>
            <person name="Camarero S."/>
            <person name="Miyauchi S."/>
            <person name="Serrano A."/>
            <person name="Linde D."/>
            <person name="Babiker R."/>
            <person name="Drula E."/>
            <person name="Ayuso-Fernandez I."/>
            <person name="Pacheco R."/>
            <person name="Padilla G."/>
            <person name="Ferreira P."/>
            <person name="Barriuso J."/>
            <person name="Kellner H."/>
            <person name="Castanera R."/>
            <person name="Alfaro M."/>
            <person name="Ramirez L."/>
            <person name="Pisabarro A.G."/>
            <person name="Kuo A."/>
            <person name="Tritt A."/>
            <person name="Lipzen A."/>
            <person name="He G."/>
            <person name="Yan M."/>
            <person name="Ng V."/>
            <person name="Cullen D."/>
            <person name="Martin F."/>
            <person name="Rosso M.-N."/>
            <person name="Henrissat B."/>
            <person name="Hibbett D."/>
            <person name="Martinez A.T."/>
            <person name="Grigoriev I.V."/>
        </authorList>
    </citation>
    <scope>NUCLEOTIDE SEQUENCE</scope>
    <source>
        <strain evidence="2">MF-IS2</strain>
    </source>
</reference>
<evidence type="ECO:0000313" key="3">
    <source>
        <dbReference type="Proteomes" id="UP000807342"/>
    </source>
</evidence>